<evidence type="ECO:0000256" key="1">
    <source>
        <dbReference type="SAM" id="SignalP"/>
    </source>
</evidence>
<protein>
    <submittedName>
        <fullName evidence="2">Uncharacterized protein</fullName>
    </submittedName>
</protein>
<feature type="non-terminal residue" evidence="2">
    <location>
        <position position="1"/>
    </location>
</feature>
<accession>A0AA36DK61</accession>
<feature type="signal peptide" evidence="1">
    <location>
        <begin position="1"/>
        <end position="16"/>
    </location>
</feature>
<dbReference type="EMBL" id="CATQJA010002710">
    <property type="protein sequence ID" value="CAJ0587566.1"/>
    <property type="molecule type" value="Genomic_DNA"/>
</dbReference>
<feature type="chain" id="PRO_5041318443" evidence="1">
    <location>
        <begin position="17"/>
        <end position="101"/>
    </location>
</feature>
<dbReference type="Proteomes" id="UP001177023">
    <property type="component" value="Unassembled WGS sequence"/>
</dbReference>
<name>A0AA36DK61_9BILA</name>
<evidence type="ECO:0000313" key="3">
    <source>
        <dbReference type="Proteomes" id="UP001177023"/>
    </source>
</evidence>
<organism evidence="2 3">
    <name type="scientific">Mesorhabditis spiculigera</name>
    <dbReference type="NCBI Taxonomy" id="96644"/>
    <lineage>
        <taxon>Eukaryota</taxon>
        <taxon>Metazoa</taxon>
        <taxon>Ecdysozoa</taxon>
        <taxon>Nematoda</taxon>
        <taxon>Chromadorea</taxon>
        <taxon>Rhabditida</taxon>
        <taxon>Rhabditina</taxon>
        <taxon>Rhabditomorpha</taxon>
        <taxon>Rhabditoidea</taxon>
        <taxon>Rhabditidae</taxon>
        <taxon>Mesorhabditinae</taxon>
        <taxon>Mesorhabditis</taxon>
    </lineage>
</organism>
<keyword evidence="3" id="KW-1185">Reference proteome</keyword>
<gene>
    <name evidence="2" type="ORF">MSPICULIGERA_LOCUS25525</name>
</gene>
<dbReference type="AlphaFoldDB" id="A0AA36DK61"/>
<keyword evidence="1" id="KW-0732">Signal</keyword>
<reference evidence="2" key="1">
    <citation type="submission" date="2023-06" db="EMBL/GenBank/DDBJ databases">
        <authorList>
            <person name="Delattre M."/>
        </authorList>
    </citation>
    <scope>NUCLEOTIDE SEQUENCE</scope>
    <source>
        <strain evidence="2">AF72</strain>
    </source>
</reference>
<evidence type="ECO:0000313" key="2">
    <source>
        <dbReference type="EMBL" id="CAJ0587566.1"/>
    </source>
</evidence>
<proteinExistence type="predicted"/>
<sequence>MLKLLALAAVIGITSAALGDGCNKCKVDHINMDHDQLRFKTLLHEADGCVRGVPTCFSGDWIMYNNKEWVKGDLTLFCQNNQWFHKTTKVTKLACRDYPKK</sequence>
<comment type="caution">
    <text evidence="2">The sequence shown here is derived from an EMBL/GenBank/DDBJ whole genome shotgun (WGS) entry which is preliminary data.</text>
</comment>